<protein>
    <submittedName>
        <fullName evidence="2">Uncharacterized protein</fullName>
    </submittedName>
</protein>
<sequence>MPPRRMHTYLSPRNSFNRKTSQASHNFRTGYIPEPPPSITSVIHSVDYLENARMLPRLISRLAILEARAVGSKSVRRIKVQARKVPLKAVYEGMEHLDFTFARSRNRPGVVFFYNNQEIHKMTSKTTSMLLIGAGAKRLVFLCKVIAKDPESKAKINDIE</sequence>
<dbReference type="Proteomes" id="UP000217790">
    <property type="component" value="Unassembled WGS sequence"/>
</dbReference>
<evidence type="ECO:0000313" key="2">
    <source>
        <dbReference type="EMBL" id="PBK80222.1"/>
    </source>
</evidence>
<organism evidence="2 3">
    <name type="scientific">Armillaria gallica</name>
    <name type="common">Bulbous honey fungus</name>
    <name type="synonym">Armillaria bulbosa</name>
    <dbReference type="NCBI Taxonomy" id="47427"/>
    <lineage>
        <taxon>Eukaryota</taxon>
        <taxon>Fungi</taxon>
        <taxon>Dikarya</taxon>
        <taxon>Basidiomycota</taxon>
        <taxon>Agaricomycotina</taxon>
        <taxon>Agaricomycetes</taxon>
        <taxon>Agaricomycetidae</taxon>
        <taxon>Agaricales</taxon>
        <taxon>Marasmiineae</taxon>
        <taxon>Physalacriaceae</taxon>
        <taxon>Armillaria</taxon>
    </lineage>
</organism>
<proteinExistence type="predicted"/>
<gene>
    <name evidence="2" type="ORF">ARMGADRAFT_1040214</name>
</gene>
<feature type="compositionally biased region" description="Polar residues" evidence="1">
    <location>
        <begin position="11"/>
        <end position="27"/>
    </location>
</feature>
<dbReference type="InParanoid" id="A0A2H3CLZ9"/>
<name>A0A2H3CLZ9_ARMGA</name>
<evidence type="ECO:0000256" key="1">
    <source>
        <dbReference type="SAM" id="MobiDB-lite"/>
    </source>
</evidence>
<dbReference type="AlphaFoldDB" id="A0A2H3CLZ9"/>
<evidence type="ECO:0000313" key="3">
    <source>
        <dbReference type="Proteomes" id="UP000217790"/>
    </source>
</evidence>
<feature type="region of interest" description="Disordered" evidence="1">
    <location>
        <begin position="1"/>
        <end position="28"/>
    </location>
</feature>
<dbReference type="EMBL" id="KZ293750">
    <property type="protein sequence ID" value="PBK80222.1"/>
    <property type="molecule type" value="Genomic_DNA"/>
</dbReference>
<accession>A0A2H3CLZ9</accession>
<reference evidence="3" key="1">
    <citation type="journal article" date="2017" name="Nat. Ecol. Evol.">
        <title>Genome expansion and lineage-specific genetic innovations in the forest pathogenic fungi Armillaria.</title>
        <authorList>
            <person name="Sipos G."/>
            <person name="Prasanna A.N."/>
            <person name="Walter M.C."/>
            <person name="O'Connor E."/>
            <person name="Balint B."/>
            <person name="Krizsan K."/>
            <person name="Kiss B."/>
            <person name="Hess J."/>
            <person name="Varga T."/>
            <person name="Slot J."/>
            <person name="Riley R."/>
            <person name="Boka B."/>
            <person name="Rigling D."/>
            <person name="Barry K."/>
            <person name="Lee J."/>
            <person name="Mihaltcheva S."/>
            <person name="LaButti K."/>
            <person name="Lipzen A."/>
            <person name="Waldron R."/>
            <person name="Moloney N.M."/>
            <person name="Sperisen C."/>
            <person name="Kredics L."/>
            <person name="Vagvoelgyi C."/>
            <person name="Patrignani A."/>
            <person name="Fitzpatrick D."/>
            <person name="Nagy I."/>
            <person name="Doyle S."/>
            <person name="Anderson J.B."/>
            <person name="Grigoriev I.V."/>
            <person name="Gueldener U."/>
            <person name="Muensterkoetter M."/>
            <person name="Nagy L.G."/>
        </authorList>
    </citation>
    <scope>NUCLEOTIDE SEQUENCE [LARGE SCALE GENOMIC DNA]</scope>
    <source>
        <strain evidence="3">Ar21-2</strain>
    </source>
</reference>
<keyword evidence="3" id="KW-1185">Reference proteome</keyword>